<dbReference type="InterPro" id="IPR003340">
    <property type="entry name" value="B3_DNA-bd"/>
</dbReference>
<dbReference type="SUPFAM" id="SSF101936">
    <property type="entry name" value="DNA-binding pseudobarrel domain"/>
    <property type="match status" value="1"/>
</dbReference>
<feature type="compositionally biased region" description="Low complexity" evidence="6">
    <location>
        <begin position="68"/>
        <end position="82"/>
    </location>
</feature>
<evidence type="ECO:0000256" key="1">
    <source>
        <dbReference type="ARBA" id="ARBA00004123"/>
    </source>
</evidence>
<dbReference type="EMBL" id="SZYD01000013">
    <property type="protein sequence ID" value="KAD4385178.1"/>
    <property type="molecule type" value="Genomic_DNA"/>
</dbReference>
<keyword evidence="3" id="KW-0238">DNA-binding</keyword>
<evidence type="ECO:0000256" key="3">
    <source>
        <dbReference type="ARBA" id="ARBA00023125"/>
    </source>
</evidence>
<comment type="subcellular location">
    <subcellularLocation>
        <location evidence="1">Nucleus</location>
    </subcellularLocation>
</comment>
<dbReference type="InterPro" id="IPR015300">
    <property type="entry name" value="DNA-bd_pseudobarrel_sf"/>
</dbReference>
<evidence type="ECO:0000256" key="4">
    <source>
        <dbReference type="ARBA" id="ARBA00023163"/>
    </source>
</evidence>
<protein>
    <recommendedName>
        <fullName evidence="7">TF-B3 domain-containing protein</fullName>
    </recommendedName>
</protein>
<evidence type="ECO:0000256" key="5">
    <source>
        <dbReference type="ARBA" id="ARBA00023242"/>
    </source>
</evidence>
<dbReference type="Proteomes" id="UP000326396">
    <property type="component" value="Linkage Group LG3"/>
</dbReference>
<dbReference type="Gene3D" id="2.40.330.10">
    <property type="entry name" value="DNA-binding pseudobarrel domain"/>
    <property type="match status" value="1"/>
</dbReference>
<dbReference type="GO" id="GO:0005634">
    <property type="term" value="C:nucleus"/>
    <property type="evidence" value="ECO:0007669"/>
    <property type="project" value="UniProtKB-SubCell"/>
</dbReference>
<feature type="compositionally biased region" description="Basic residues" evidence="6">
    <location>
        <begin position="53"/>
        <end position="65"/>
    </location>
</feature>
<feature type="region of interest" description="Disordered" evidence="6">
    <location>
        <begin position="49"/>
        <end position="88"/>
    </location>
</feature>
<name>A0A5N6N7A8_9ASTR</name>
<evidence type="ECO:0000256" key="6">
    <source>
        <dbReference type="SAM" id="MobiDB-lite"/>
    </source>
</evidence>
<evidence type="ECO:0000256" key="2">
    <source>
        <dbReference type="ARBA" id="ARBA00023015"/>
    </source>
</evidence>
<feature type="domain" description="TF-B3" evidence="7">
    <location>
        <begin position="8"/>
        <end position="45"/>
    </location>
</feature>
<keyword evidence="2" id="KW-0805">Transcription regulation</keyword>
<keyword evidence="4" id="KW-0804">Transcription</keyword>
<evidence type="ECO:0000313" key="8">
    <source>
        <dbReference type="EMBL" id="KAD4385178.1"/>
    </source>
</evidence>
<reference evidence="8 9" key="1">
    <citation type="submission" date="2019-05" db="EMBL/GenBank/DDBJ databases">
        <title>Mikania micrantha, genome provides insights into the molecular mechanism of rapid growth.</title>
        <authorList>
            <person name="Liu B."/>
        </authorList>
    </citation>
    <scope>NUCLEOTIDE SEQUENCE [LARGE SCALE GENOMIC DNA]</scope>
    <source>
        <strain evidence="8">NLD-2019</strain>
        <tissue evidence="8">Leaf</tissue>
    </source>
</reference>
<dbReference type="AlphaFoldDB" id="A0A5N6N7A8"/>
<keyword evidence="9" id="KW-1185">Reference proteome</keyword>
<dbReference type="Pfam" id="PF02362">
    <property type="entry name" value="B3"/>
    <property type="match status" value="1"/>
</dbReference>
<comment type="caution">
    <text evidence="8">The sequence shown here is derived from an EMBL/GenBank/DDBJ whole genome shotgun (WGS) entry which is preliminary data.</text>
</comment>
<keyword evidence="5" id="KW-0539">Nucleus</keyword>
<gene>
    <name evidence="8" type="ORF">E3N88_25346</name>
</gene>
<organism evidence="8 9">
    <name type="scientific">Mikania micrantha</name>
    <name type="common">bitter vine</name>
    <dbReference type="NCBI Taxonomy" id="192012"/>
    <lineage>
        <taxon>Eukaryota</taxon>
        <taxon>Viridiplantae</taxon>
        <taxon>Streptophyta</taxon>
        <taxon>Embryophyta</taxon>
        <taxon>Tracheophyta</taxon>
        <taxon>Spermatophyta</taxon>
        <taxon>Magnoliopsida</taxon>
        <taxon>eudicotyledons</taxon>
        <taxon>Gunneridae</taxon>
        <taxon>Pentapetalae</taxon>
        <taxon>asterids</taxon>
        <taxon>campanulids</taxon>
        <taxon>Asterales</taxon>
        <taxon>Asteraceae</taxon>
        <taxon>Asteroideae</taxon>
        <taxon>Heliantheae alliance</taxon>
        <taxon>Eupatorieae</taxon>
        <taxon>Mikania</taxon>
    </lineage>
</organism>
<evidence type="ECO:0000259" key="7">
    <source>
        <dbReference type="Pfam" id="PF02362"/>
    </source>
</evidence>
<proteinExistence type="predicted"/>
<evidence type="ECO:0000313" key="9">
    <source>
        <dbReference type="Proteomes" id="UP000326396"/>
    </source>
</evidence>
<dbReference type="GO" id="GO:0003677">
    <property type="term" value="F:DNA binding"/>
    <property type="evidence" value="ECO:0007669"/>
    <property type="project" value="UniProtKB-KW"/>
</dbReference>
<dbReference type="OrthoDB" id="623918at2759"/>
<accession>A0A5N6N7A8</accession>
<sequence length="119" mass="14003">MEAEGLSKHLKRCGRYYVQGWLKFVKDNKLSEGDKCLFCYFKQEEDREQGKFHPPRGHGHGRFIQRKGNTSHNNFGNNNNDHNSTKNFTKDYGKVKAITSKEMKFIVKEEKPKFKDEES</sequence>